<sequence length="46" mass="4635">MAAASACAEAAASLPLIGAGVPYPIHRTPVEGGRTGLVKLLSAFWL</sequence>
<accession>A0A0A9G7K6</accession>
<evidence type="ECO:0000313" key="1">
    <source>
        <dbReference type="EMBL" id="JAE21055.1"/>
    </source>
</evidence>
<reference evidence="1" key="1">
    <citation type="submission" date="2014-09" db="EMBL/GenBank/DDBJ databases">
        <authorList>
            <person name="Magalhaes I.L.F."/>
            <person name="Oliveira U."/>
            <person name="Santos F.R."/>
            <person name="Vidigal T.H.D.A."/>
            <person name="Brescovit A.D."/>
            <person name="Santos A.J."/>
        </authorList>
    </citation>
    <scope>NUCLEOTIDE SEQUENCE</scope>
    <source>
        <tissue evidence="1">Shoot tissue taken approximately 20 cm above the soil surface</tissue>
    </source>
</reference>
<name>A0A0A9G7K6_ARUDO</name>
<reference evidence="1" key="2">
    <citation type="journal article" date="2015" name="Data Brief">
        <title>Shoot transcriptome of the giant reed, Arundo donax.</title>
        <authorList>
            <person name="Barrero R.A."/>
            <person name="Guerrero F.D."/>
            <person name="Moolhuijzen P."/>
            <person name="Goolsby J.A."/>
            <person name="Tidwell J."/>
            <person name="Bellgard S.E."/>
            <person name="Bellgard M.I."/>
        </authorList>
    </citation>
    <scope>NUCLEOTIDE SEQUENCE</scope>
    <source>
        <tissue evidence="1">Shoot tissue taken approximately 20 cm above the soil surface</tissue>
    </source>
</reference>
<proteinExistence type="predicted"/>
<organism evidence="1">
    <name type="scientific">Arundo donax</name>
    <name type="common">Giant reed</name>
    <name type="synonym">Donax arundinaceus</name>
    <dbReference type="NCBI Taxonomy" id="35708"/>
    <lineage>
        <taxon>Eukaryota</taxon>
        <taxon>Viridiplantae</taxon>
        <taxon>Streptophyta</taxon>
        <taxon>Embryophyta</taxon>
        <taxon>Tracheophyta</taxon>
        <taxon>Spermatophyta</taxon>
        <taxon>Magnoliopsida</taxon>
        <taxon>Liliopsida</taxon>
        <taxon>Poales</taxon>
        <taxon>Poaceae</taxon>
        <taxon>PACMAD clade</taxon>
        <taxon>Arundinoideae</taxon>
        <taxon>Arundineae</taxon>
        <taxon>Arundo</taxon>
    </lineage>
</organism>
<dbReference type="AlphaFoldDB" id="A0A0A9G7K6"/>
<dbReference type="EMBL" id="GBRH01176841">
    <property type="protein sequence ID" value="JAE21055.1"/>
    <property type="molecule type" value="Transcribed_RNA"/>
</dbReference>
<protein>
    <submittedName>
        <fullName evidence="1">Uncharacterized protein</fullName>
    </submittedName>
</protein>